<reference evidence="1" key="1">
    <citation type="submission" date="2020-10" db="EMBL/GenBank/DDBJ databases">
        <authorList>
            <person name="Gilroy R."/>
        </authorList>
    </citation>
    <scope>NUCLEOTIDE SEQUENCE</scope>
    <source>
        <strain evidence="1">6086</strain>
    </source>
</reference>
<accession>A0A9D1FRA2</accession>
<name>A0A9D1FRA2_9FIRM</name>
<dbReference type="EMBL" id="DVJM01000015">
    <property type="protein sequence ID" value="HIS77890.1"/>
    <property type="molecule type" value="Genomic_DNA"/>
</dbReference>
<dbReference type="InterPro" id="IPR038071">
    <property type="entry name" value="UROD/MetE-like_sf"/>
</dbReference>
<protein>
    <recommendedName>
        <fullName evidence="3">Uroporphyrinogen decarboxylase (URO-D) domain-containing protein</fullName>
    </recommendedName>
</protein>
<dbReference type="AlphaFoldDB" id="A0A9D1FRA2"/>
<organism evidence="1 2">
    <name type="scientific">Candidatus Caccousia stercoris</name>
    <dbReference type="NCBI Taxonomy" id="2840723"/>
    <lineage>
        <taxon>Bacteria</taxon>
        <taxon>Bacillati</taxon>
        <taxon>Bacillota</taxon>
        <taxon>Clostridia</taxon>
        <taxon>Eubacteriales</taxon>
        <taxon>Oscillospiraceae</taxon>
        <taxon>Oscillospiraceae incertae sedis</taxon>
        <taxon>Candidatus Caccousia</taxon>
    </lineage>
</organism>
<evidence type="ECO:0000313" key="2">
    <source>
        <dbReference type="Proteomes" id="UP000824141"/>
    </source>
</evidence>
<evidence type="ECO:0008006" key="3">
    <source>
        <dbReference type="Google" id="ProtNLM"/>
    </source>
</evidence>
<proteinExistence type="predicted"/>
<evidence type="ECO:0000313" key="1">
    <source>
        <dbReference type="EMBL" id="HIS77890.1"/>
    </source>
</evidence>
<gene>
    <name evidence="1" type="ORF">IAD03_00825</name>
</gene>
<comment type="caution">
    <text evidence="1">The sequence shown here is derived from an EMBL/GenBank/DDBJ whole genome shotgun (WGS) entry which is preliminary data.</text>
</comment>
<reference evidence="1" key="2">
    <citation type="journal article" date="2021" name="PeerJ">
        <title>Extensive microbial diversity within the chicken gut microbiome revealed by metagenomics and culture.</title>
        <authorList>
            <person name="Gilroy R."/>
            <person name="Ravi A."/>
            <person name="Getino M."/>
            <person name="Pursley I."/>
            <person name="Horton D.L."/>
            <person name="Alikhan N.F."/>
            <person name="Baker D."/>
            <person name="Gharbi K."/>
            <person name="Hall N."/>
            <person name="Watson M."/>
            <person name="Adriaenssens E.M."/>
            <person name="Foster-Nyarko E."/>
            <person name="Jarju S."/>
            <person name="Secka A."/>
            <person name="Antonio M."/>
            <person name="Oren A."/>
            <person name="Chaudhuri R.R."/>
            <person name="La Ragione R."/>
            <person name="Hildebrand F."/>
            <person name="Pallen M.J."/>
        </authorList>
    </citation>
    <scope>NUCLEOTIDE SEQUENCE</scope>
    <source>
        <strain evidence="1">6086</strain>
    </source>
</reference>
<sequence length="241" mass="27506">MTFRENAMAVLHYEAYEKFPVVSFGYWGETVQKWANEGHITREEADDYCRRGDNSWGDRSIMKKLGFDFNWNSCVGSSSDLFPAFEEKTLEERPDGSRVIRDGSGLIVLVKPGIVSIPAEIGTSLTDRSVWEQEYLPRLRFSMERIPTELLETLRDDAGREIPVGIHCGSLMGRMRDLLGVGGMNKTVFSRDRAAVDAEIERLRPLIELGGYIPCPDHRIAPDAKYENVQYYCDRMQNLKL</sequence>
<dbReference type="Gene3D" id="3.20.20.210">
    <property type="match status" value="1"/>
</dbReference>
<dbReference type="Proteomes" id="UP000824141">
    <property type="component" value="Unassembled WGS sequence"/>
</dbReference>
<dbReference type="SUPFAM" id="SSF51726">
    <property type="entry name" value="UROD/MetE-like"/>
    <property type="match status" value="1"/>
</dbReference>